<organism evidence="2">
    <name type="scientific">marine sediment metagenome</name>
    <dbReference type="NCBI Taxonomy" id="412755"/>
    <lineage>
        <taxon>unclassified sequences</taxon>
        <taxon>metagenomes</taxon>
        <taxon>ecological metagenomes</taxon>
    </lineage>
</organism>
<keyword evidence="1" id="KW-0472">Membrane</keyword>
<dbReference type="AlphaFoldDB" id="A0A0F8Z2X0"/>
<evidence type="ECO:0000256" key="1">
    <source>
        <dbReference type="SAM" id="Phobius"/>
    </source>
</evidence>
<feature type="non-terminal residue" evidence="2">
    <location>
        <position position="94"/>
    </location>
</feature>
<gene>
    <name evidence="2" type="ORF">LCGC14_2747250</name>
</gene>
<keyword evidence="1" id="KW-1133">Transmembrane helix</keyword>
<dbReference type="EMBL" id="LAZR01050137">
    <property type="protein sequence ID" value="KKK88033.1"/>
    <property type="molecule type" value="Genomic_DNA"/>
</dbReference>
<name>A0A0F8Z2X0_9ZZZZ</name>
<accession>A0A0F8Z2X0</accession>
<keyword evidence="1" id="KW-0812">Transmembrane</keyword>
<feature type="transmembrane region" description="Helical" evidence="1">
    <location>
        <begin position="31"/>
        <end position="47"/>
    </location>
</feature>
<reference evidence="2" key="1">
    <citation type="journal article" date="2015" name="Nature">
        <title>Complex archaea that bridge the gap between prokaryotes and eukaryotes.</title>
        <authorList>
            <person name="Spang A."/>
            <person name="Saw J.H."/>
            <person name="Jorgensen S.L."/>
            <person name="Zaremba-Niedzwiedzka K."/>
            <person name="Martijn J."/>
            <person name="Lind A.E."/>
            <person name="van Eijk R."/>
            <person name="Schleper C."/>
            <person name="Guy L."/>
            <person name="Ettema T.J."/>
        </authorList>
    </citation>
    <scope>NUCLEOTIDE SEQUENCE</scope>
</reference>
<proteinExistence type="predicted"/>
<protein>
    <submittedName>
        <fullName evidence="2">Uncharacterized protein</fullName>
    </submittedName>
</protein>
<evidence type="ECO:0000313" key="2">
    <source>
        <dbReference type="EMBL" id="KKK88033.1"/>
    </source>
</evidence>
<comment type="caution">
    <text evidence="2">The sequence shown here is derived from an EMBL/GenBank/DDBJ whole genome shotgun (WGS) entry which is preliminary data.</text>
</comment>
<sequence>MGRLRRLLGQALGFLRGLVWPTAASVRNNMGLAALAVVLGFALWIFVTDAEDSTSSGVLPFDLPVEPVNVPGDLALAGSPVNVRVRVEVADDVW</sequence>